<name>A0A0E9U6U3_ANGAN</name>
<keyword evidence="4 9" id="KW-0812">Transmembrane</keyword>
<evidence type="ECO:0000256" key="2">
    <source>
        <dbReference type="ARBA" id="ARBA00006375"/>
    </source>
</evidence>
<reference evidence="11" key="2">
    <citation type="journal article" date="2015" name="Fish Shellfish Immunol.">
        <title>Early steps in the European eel (Anguilla anguilla)-Vibrio vulnificus interaction in the gills: Role of the RtxA13 toxin.</title>
        <authorList>
            <person name="Callol A."/>
            <person name="Pajuelo D."/>
            <person name="Ebbesson L."/>
            <person name="Teles M."/>
            <person name="MacKenzie S."/>
            <person name="Amaro C."/>
        </authorList>
    </citation>
    <scope>NUCLEOTIDE SEQUENCE</scope>
</reference>
<feature type="repeat" description="Solcar" evidence="9">
    <location>
        <begin position="1"/>
        <end position="73"/>
    </location>
</feature>
<keyword evidence="7" id="KW-0496">Mitochondrion</keyword>
<evidence type="ECO:0000256" key="6">
    <source>
        <dbReference type="ARBA" id="ARBA00022989"/>
    </source>
</evidence>
<proteinExistence type="inferred from homology"/>
<protein>
    <submittedName>
        <fullName evidence="11">Uncharacterized protein</fullName>
    </submittedName>
</protein>
<evidence type="ECO:0000256" key="7">
    <source>
        <dbReference type="ARBA" id="ARBA00023128"/>
    </source>
</evidence>
<comment type="subcellular location">
    <subcellularLocation>
        <location evidence="1">Mitochondrion membrane</location>
        <topology evidence="1">Multi-pass membrane protein</topology>
    </subcellularLocation>
</comment>
<dbReference type="GO" id="GO:0031966">
    <property type="term" value="C:mitochondrial membrane"/>
    <property type="evidence" value="ECO:0007669"/>
    <property type="project" value="UniProtKB-SubCell"/>
</dbReference>
<evidence type="ECO:0000256" key="4">
    <source>
        <dbReference type="ARBA" id="ARBA00022692"/>
    </source>
</evidence>
<evidence type="ECO:0000313" key="11">
    <source>
        <dbReference type="EMBL" id="JAH61447.1"/>
    </source>
</evidence>
<keyword evidence="6" id="KW-1133">Transmembrane helix</keyword>
<accession>A0A0E9U6U3</accession>
<dbReference type="PANTHER" id="PTHR45624:SF46">
    <property type="entry name" value="SOLUTE CARRIER FAMILY 25 MEMBER 15B"/>
    <property type="match status" value="1"/>
</dbReference>
<reference evidence="11" key="1">
    <citation type="submission" date="2014-11" db="EMBL/GenBank/DDBJ databases">
        <authorList>
            <person name="Amaro Gonzalez C."/>
        </authorList>
    </citation>
    <scope>NUCLEOTIDE SEQUENCE</scope>
</reference>
<dbReference type="GO" id="GO:1990575">
    <property type="term" value="P:mitochondrial L-ornithine transmembrane transport"/>
    <property type="evidence" value="ECO:0007669"/>
    <property type="project" value="TreeGrafter"/>
</dbReference>
<evidence type="ECO:0000256" key="5">
    <source>
        <dbReference type="ARBA" id="ARBA00022737"/>
    </source>
</evidence>
<dbReference type="PANTHER" id="PTHR45624">
    <property type="entry name" value="MITOCHONDRIAL BASIC AMINO ACIDS TRANSPORTER-RELATED"/>
    <property type="match status" value="1"/>
</dbReference>
<dbReference type="PROSITE" id="PS50920">
    <property type="entry name" value="SOLCAR"/>
    <property type="match status" value="1"/>
</dbReference>
<keyword evidence="3 10" id="KW-0813">Transport</keyword>
<dbReference type="InterPro" id="IPR023395">
    <property type="entry name" value="MCP_dom_sf"/>
</dbReference>
<comment type="similarity">
    <text evidence="2 10">Belongs to the mitochondrial carrier (TC 2.A.29) family.</text>
</comment>
<dbReference type="AlphaFoldDB" id="A0A0E9U6U3"/>
<evidence type="ECO:0000256" key="1">
    <source>
        <dbReference type="ARBA" id="ARBA00004225"/>
    </source>
</evidence>
<dbReference type="InterPro" id="IPR018108">
    <property type="entry name" value="MCP_transmembrane"/>
</dbReference>
<dbReference type="SUPFAM" id="SSF103506">
    <property type="entry name" value="Mitochondrial carrier"/>
    <property type="match status" value="1"/>
</dbReference>
<dbReference type="Pfam" id="PF00153">
    <property type="entry name" value="Mito_carr"/>
    <property type="match status" value="1"/>
</dbReference>
<dbReference type="EMBL" id="GBXM01047130">
    <property type="protein sequence ID" value="JAH61447.1"/>
    <property type="molecule type" value="Transcribed_RNA"/>
</dbReference>
<keyword evidence="8 9" id="KW-0472">Membrane</keyword>
<keyword evidence="5" id="KW-0677">Repeat</keyword>
<dbReference type="GO" id="GO:0000064">
    <property type="term" value="F:L-ornithine transmembrane transporter activity"/>
    <property type="evidence" value="ECO:0007669"/>
    <property type="project" value="TreeGrafter"/>
</dbReference>
<evidence type="ECO:0000256" key="9">
    <source>
        <dbReference type="PROSITE-ProRule" id="PRU00282"/>
    </source>
</evidence>
<evidence type="ECO:0000256" key="10">
    <source>
        <dbReference type="RuleBase" id="RU000488"/>
    </source>
</evidence>
<organism evidence="11">
    <name type="scientific">Anguilla anguilla</name>
    <name type="common">European freshwater eel</name>
    <name type="synonym">Muraena anguilla</name>
    <dbReference type="NCBI Taxonomy" id="7936"/>
    <lineage>
        <taxon>Eukaryota</taxon>
        <taxon>Metazoa</taxon>
        <taxon>Chordata</taxon>
        <taxon>Craniata</taxon>
        <taxon>Vertebrata</taxon>
        <taxon>Euteleostomi</taxon>
        <taxon>Actinopterygii</taxon>
        <taxon>Neopterygii</taxon>
        <taxon>Teleostei</taxon>
        <taxon>Anguilliformes</taxon>
        <taxon>Anguillidae</taxon>
        <taxon>Anguilla</taxon>
    </lineage>
</organism>
<dbReference type="Gene3D" id="1.50.40.10">
    <property type="entry name" value="Mitochondrial carrier domain"/>
    <property type="match status" value="1"/>
</dbReference>
<evidence type="ECO:0000256" key="3">
    <source>
        <dbReference type="ARBA" id="ARBA00022448"/>
    </source>
</evidence>
<dbReference type="InterPro" id="IPR050567">
    <property type="entry name" value="Mitochondrial_Carrier"/>
</dbReference>
<evidence type="ECO:0000256" key="8">
    <source>
        <dbReference type="ARBA" id="ARBA00023136"/>
    </source>
</evidence>
<sequence length="78" mass="8594">MPLAGGVPPWTASSPRIQVLSMTGRQAGFFKTFMGVMRTEGVKVLYSGLTPTMIRTFPANGALFLAYEASRKMMMQQF</sequence>